<feature type="transmembrane region" description="Helical" evidence="1">
    <location>
        <begin position="23"/>
        <end position="40"/>
    </location>
</feature>
<keyword evidence="3" id="KW-1185">Reference proteome</keyword>
<gene>
    <name evidence="2" type="ORF">K458DRAFT_389774</name>
</gene>
<reference evidence="2" key="1">
    <citation type="journal article" date="2020" name="Stud. Mycol.">
        <title>101 Dothideomycetes genomes: a test case for predicting lifestyles and emergence of pathogens.</title>
        <authorList>
            <person name="Haridas S."/>
            <person name="Albert R."/>
            <person name="Binder M."/>
            <person name="Bloem J."/>
            <person name="Labutti K."/>
            <person name="Salamov A."/>
            <person name="Andreopoulos B."/>
            <person name="Baker S."/>
            <person name="Barry K."/>
            <person name="Bills G."/>
            <person name="Bluhm B."/>
            <person name="Cannon C."/>
            <person name="Castanera R."/>
            <person name="Culley D."/>
            <person name="Daum C."/>
            <person name="Ezra D."/>
            <person name="Gonzalez J."/>
            <person name="Henrissat B."/>
            <person name="Kuo A."/>
            <person name="Liang C."/>
            <person name="Lipzen A."/>
            <person name="Lutzoni F."/>
            <person name="Magnuson J."/>
            <person name="Mondo S."/>
            <person name="Nolan M."/>
            <person name="Ohm R."/>
            <person name="Pangilinan J."/>
            <person name="Park H.-J."/>
            <person name="Ramirez L."/>
            <person name="Alfaro M."/>
            <person name="Sun H."/>
            <person name="Tritt A."/>
            <person name="Yoshinaga Y."/>
            <person name="Zwiers L.-H."/>
            <person name="Turgeon B."/>
            <person name="Goodwin S."/>
            <person name="Spatafora J."/>
            <person name="Crous P."/>
            <person name="Grigoriev I."/>
        </authorList>
    </citation>
    <scope>NUCLEOTIDE SEQUENCE</scope>
    <source>
        <strain evidence="2">CBS 122367</strain>
    </source>
</reference>
<dbReference type="EMBL" id="MU005583">
    <property type="protein sequence ID" value="KAF2683850.1"/>
    <property type="molecule type" value="Genomic_DNA"/>
</dbReference>
<name>A0A6G1J0X7_9PLEO</name>
<accession>A0A6G1J0X7</accession>
<evidence type="ECO:0000313" key="2">
    <source>
        <dbReference type="EMBL" id="KAF2683850.1"/>
    </source>
</evidence>
<keyword evidence="1" id="KW-0812">Transmembrane</keyword>
<proteinExistence type="predicted"/>
<evidence type="ECO:0000256" key="1">
    <source>
        <dbReference type="SAM" id="Phobius"/>
    </source>
</evidence>
<dbReference type="Proteomes" id="UP000799291">
    <property type="component" value="Unassembled WGS sequence"/>
</dbReference>
<keyword evidence="1" id="KW-0472">Membrane</keyword>
<protein>
    <submittedName>
        <fullName evidence="2">Uncharacterized protein</fullName>
    </submittedName>
</protein>
<keyword evidence="1" id="KW-1133">Transmembrane helix</keyword>
<dbReference type="OrthoDB" id="3695133at2759"/>
<sequence length="182" mass="20640">MPTDLPNCSKAGVKVQREIKGAVFIHAFTAVHFTMATIFAHRRPHKFGKTQRRFTLLYPSGFPNIALFPPKPRREQCYNRRLSPSTNSVLQYLHKEHRIRVRRLYSSITDNRKFAAVALGKEDLDVDSTDNICRFVSSGHLNPDSATKVLYADRSYHMHGPTNGLSTSAVVYQDEDESGEGF</sequence>
<evidence type="ECO:0000313" key="3">
    <source>
        <dbReference type="Proteomes" id="UP000799291"/>
    </source>
</evidence>
<dbReference type="AlphaFoldDB" id="A0A6G1J0X7"/>
<organism evidence="2 3">
    <name type="scientific">Lentithecium fluviatile CBS 122367</name>
    <dbReference type="NCBI Taxonomy" id="1168545"/>
    <lineage>
        <taxon>Eukaryota</taxon>
        <taxon>Fungi</taxon>
        <taxon>Dikarya</taxon>
        <taxon>Ascomycota</taxon>
        <taxon>Pezizomycotina</taxon>
        <taxon>Dothideomycetes</taxon>
        <taxon>Pleosporomycetidae</taxon>
        <taxon>Pleosporales</taxon>
        <taxon>Massarineae</taxon>
        <taxon>Lentitheciaceae</taxon>
        <taxon>Lentithecium</taxon>
    </lineage>
</organism>